<dbReference type="AlphaFoldDB" id="A0A9X1F6B4"/>
<dbReference type="Proteomes" id="UP001138894">
    <property type="component" value="Unassembled WGS sequence"/>
</dbReference>
<gene>
    <name evidence="2" type="ORF">KCG49_01875</name>
</gene>
<dbReference type="EMBL" id="JAGSPD010000001">
    <property type="protein sequence ID" value="MBV7267936.1"/>
    <property type="molecule type" value="Genomic_DNA"/>
</dbReference>
<name>A0A9X1F6B4_9FLAO</name>
<evidence type="ECO:0000313" key="2">
    <source>
        <dbReference type="EMBL" id="MBV7267936.1"/>
    </source>
</evidence>
<keyword evidence="1" id="KW-0812">Transmembrane</keyword>
<evidence type="ECO:0000256" key="1">
    <source>
        <dbReference type="SAM" id="Phobius"/>
    </source>
</evidence>
<protein>
    <submittedName>
        <fullName evidence="2">Uncharacterized protein</fullName>
    </submittedName>
</protein>
<reference evidence="2" key="1">
    <citation type="submission" date="2021-04" db="EMBL/GenBank/DDBJ databases">
        <authorList>
            <person name="Pira H."/>
            <person name="Risdian C."/>
            <person name="Wink J."/>
        </authorList>
    </citation>
    <scope>NUCLEOTIDE SEQUENCE</scope>
    <source>
        <strain evidence="2">WHY3</strain>
    </source>
</reference>
<keyword evidence="1" id="KW-0472">Membrane</keyword>
<proteinExistence type="predicted"/>
<keyword evidence="1" id="KW-1133">Transmembrane helix</keyword>
<comment type="caution">
    <text evidence="2">The sequence shown here is derived from an EMBL/GenBank/DDBJ whole genome shotgun (WGS) entry which is preliminary data.</text>
</comment>
<feature type="transmembrane region" description="Helical" evidence="1">
    <location>
        <begin position="34"/>
        <end position="58"/>
    </location>
</feature>
<accession>A0A9X1F6B4</accession>
<keyword evidence="3" id="KW-1185">Reference proteome</keyword>
<dbReference type="RefSeq" id="WP_218544471.1">
    <property type="nucleotide sequence ID" value="NZ_JAGSPD010000001.1"/>
</dbReference>
<feature type="transmembrane region" description="Helical" evidence="1">
    <location>
        <begin position="70"/>
        <end position="92"/>
    </location>
</feature>
<evidence type="ECO:0000313" key="3">
    <source>
        <dbReference type="Proteomes" id="UP001138894"/>
    </source>
</evidence>
<organism evidence="2 3">
    <name type="scientific">Winogradskyella luteola</name>
    <dbReference type="NCBI Taxonomy" id="2828330"/>
    <lineage>
        <taxon>Bacteria</taxon>
        <taxon>Pseudomonadati</taxon>
        <taxon>Bacteroidota</taxon>
        <taxon>Flavobacteriia</taxon>
        <taxon>Flavobacteriales</taxon>
        <taxon>Flavobacteriaceae</taxon>
        <taxon>Winogradskyella</taxon>
    </lineage>
</organism>
<feature type="transmembrane region" description="Helical" evidence="1">
    <location>
        <begin position="7"/>
        <end position="28"/>
    </location>
</feature>
<sequence>MHSQKGFRYAMISLILSIVALFVTIVSIRFELDIFSLVAGFIVILIGFISLFGFIASLKGIKEKNTNKKVLGLIINSVFLLGFVFIIVANIYDIYSALN</sequence>